<name>A0A9P4N0S5_9PLEO</name>
<evidence type="ECO:0008006" key="4">
    <source>
        <dbReference type="Google" id="ProtNLM"/>
    </source>
</evidence>
<dbReference type="Proteomes" id="UP000800093">
    <property type="component" value="Unassembled WGS sequence"/>
</dbReference>
<protein>
    <recommendedName>
        <fullName evidence="4">Phytanoyl-CoA dioxygenase</fullName>
    </recommendedName>
</protein>
<accession>A0A9P4N0S5</accession>
<feature type="region of interest" description="Disordered" evidence="1">
    <location>
        <begin position="1"/>
        <end position="21"/>
    </location>
</feature>
<dbReference type="SUPFAM" id="SSF51197">
    <property type="entry name" value="Clavaminate synthase-like"/>
    <property type="match status" value="1"/>
</dbReference>
<dbReference type="InterPro" id="IPR008775">
    <property type="entry name" value="Phytyl_CoA_dOase-like"/>
</dbReference>
<evidence type="ECO:0000313" key="3">
    <source>
        <dbReference type="Proteomes" id="UP000800093"/>
    </source>
</evidence>
<sequence>MSTTTPSPTQPIHPTYKPRASISSLPSNCLVGKILSILERDEGIILTHFVSLDELDAIDADIEAYRQQTPSTEEVALNIIPKETLVVPGLVGMSPTVAKMCESVTMAEGRNGSQKCITLHIGYEAPRQRLHQDDNVHAIKHSGKFELNKTSQFGCLIAGSKTTRENGATMFIPGSRKWDDNRWPKMDQVFFAEMEPSSALIFLASCYHGGGHNSILGPIRKMHGLFFIGGTMRTEENQFLAIPRSKALTMSNNMLSLLGYKKPTRVLRIVENEDPVTDLNGVLIRASL</sequence>
<dbReference type="Pfam" id="PF05721">
    <property type="entry name" value="PhyH"/>
    <property type="match status" value="1"/>
</dbReference>
<reference evidence="3" key="1">
    <citation type="journal article" date="2020" name="Stud. Mycol.">
        <title>101 Dothideomycetes genomes: A test case for predicting lifestyles and emergence of pathogens.</title>
        <authorList>
            <person name="Haridas S."/>
            <person name="Albert R."/>
            <person name="Binder M."/>
            <person name="Bloem J."/>
            <person name="LaButti K."/>
            <person name="Salamov A."/>
            <person name="Andreopoulos B."/>
            <person name="Baker S."/>
            <person name="Barry K."/>
            <person name="Bills G."/>
            <person name="Bluhm B."/>
            <person name="Cannon C."/>
            <person name="Castanera R."/>
            <person name="Culley D."/>
            <person name="Daum C."/>
            <person name="Ezra D."/>
            <person name="Gonzalez J."/>
            <person name="Henrissat B."/>
            <person name="Kuo A."/>
            <person name="Liang C."/>
            <person name="Lipzen A."/>
            <person name="Lutzoni F."/>
            <person name="Magnuson J."/>
            <person name="Mondo S."/>
            <person name="Nolan M."/>
            <person name="Ohm R."/>
            <person name="Pangilinan J."/>
            <person name="Park H.-J."/>
            <person name="Ramirez L."/>
            <person name="Alfaro M."/>
            <person name="Sun H."/>
            <person name="Tritt A."/>
            <person name="Yoshinaga Y."/>
            <person name="Zwiers L.-H."/>
            <person name="Turgeon B."/>
            <person name="Goodwin S."/>
            <person name="Spatafora J."/>
            <person name="Crous P."/>
            <person name="Grigoriev I."/>
        </authorList>
    </citation>
    <scope>NUCLEOTIDE SEQUENCE [LARGE SCALE GENOMIC DNA]</scope>
    <source>
        <strain evidence="3">CBS 304.66</strain>
    </source>
</reference>
<dbReference type="Gene3D" id="2.60.120.620">
    <property type="entry name" value="q2cbj1_9rhob like domain"/>
    <property type="match status" value="1"/>
</dbReference>
<dbReference type="OrthoDB" id="445007at2759"/>
<proteinExistence type="predicted"/>
<evidence type="ECO:0000313" key="2">
    <source>
        <dbReference type="EMBL" id="KAF2265260.1"/>
    </source>
</evidence>
<evidence type="ECO:0000256" key="1">
    <source>
        <dbReference type="SAM" id="MobiDB-lite"/>
    </source>
</evidence>
<dbReference type="EMBL" id="ML986610">
    <property type="protein sequence ID" value="KAF2265260.1"/>
    <property type="molecule type" value="Genomic_DNA"/>
</dbReference>
<keyword evidence="3" id="KW-1185">Reference proteome</keyword>
<organism evidence="2 3">
    <name type="scientific">Lojkania enalia</name>
    <dbReference type="NCBI Taxonomy" id="147567"/>
    <lineage>
        <taxon>Eukaryota</taxon>
        <taxon>Fungi</taxon>
        <taxon>Dikarya</taxon>
        <taxon>Ascomycota</taxon>
        <taxon>Pezizomycotina</taxon>
        <taxon>Dothideomycetes</taxon>
        <taxon>Pleosporomycetidae</taxon>
        <taxon>Pleosporales</taxon>
        <taxon>Pleosporales incertae sedis</taxon>
        <taxon>Lojkania</taxon>
    </lineage>
</organism>
<dbReference type="AlphaFoldDB" id="A0A9P4N0S5"/>
<gene>
    <name evidence="2" type="ORF">CC78DRAFT_543555</name>
</gene>
<feature type="compositionally biased region" description="Polar residues" evidence="1">
    <location>
        <begin position="1"/>
        <end position="12"/>
    </location>
</feature>
<comment type="caution">
    <text evidence="2">The sequence shown here is derived from an EMBL/GenBank/DDBJ whole genome shotgun (WGS) entry which is preliminary data.</text>
</comment>